<evidence type="ECO:0000256" key="5">
    <source>
        <dbReference type="SAM" id="SignalP"/>
    </source>
</evidence>
<sequence>MPLRRNAHSTALVGSALAALLLLAGCSAPATSSSNDSAAAEASELVPAAEGTTSYPLTLDTPYGETVLKERPTRIAAIVPNGIDTELLLSLGVTPVLNSNMITEGGYLDAHGAADLNTYEYVRGEDVPMEAVAAAKPDLIVTVGWVPGFGGVEDIYDRLAKIAPVLTSPASDQRIVPWQESIRLLGEAIDLSDRAEAVIDEHEALFSGIREAHPEFSGKTATWAIYYGPATGLQYFSQNGAAPELFLTDLGFAPNPGAAAFAKDTTVSDELISQIDADVLVLGQSEATTLEEMDERVTGTDLFTSLGAVKSGRFIQLPPKTDDGGDLLWAITSGGPIGNAWAAEQLVPLLAEKF</sequence>
<dbReference type="GO" id="GO:0030288">
    <property type="term" value="C:outer membrane-bounded periplasmic space"/>
    <property type="evidence" value="ECO:0007669"/>
    <property type="project" value="TreeGrafter"/>
</dbReference>
<dbReference type="PROSITE" id="PS51257">
    <property type="entry name" value="PROKAR_LIPOPROTEIN"/>
    <property type="match status" value="1"/>
</dbReference>
<dbReference type="InterPro" id="IPR002491">
    <property type="entry name" value="ABC_transptr_periplasmic_BD"/>
</dbReference>
<dbReference type="EMBL" id="VFON01000001">
    <property type="protein sequence ID" value="TQL42107.1"/>
    <property type="molecule type" value="Genomic_DNA"/>
</dbReference>
<dbReference type="Gene3D" id="3.40.50.1980">
    <property type="entry name" value="Nitrogenase molybdenum iron protein domain"/>
    <property type="match status" value="2"/>
</dbReference>
<dbReference type="InterPro" id="IPR051313">
    <property type="entry name" value="Bact_iron-sidero_bind"/>
</dbReference>
<dbReference type="Pfam" id="PF01497">
    <property type="entry name" value="Peripla_BP_2"/>
    <property type="match status" value="1"/>
</dbReference>
<comment type="subcellular location">
    <subcellularLocation>
        <location evidence="1">Cell envelope</location>
    </subcellularLocation>
</comment>
<dbReference type="PANTHER" id="PTHR30532:SF24">
    <property type="entry name" value="FERRIC ENTEROBACTIN-BINDING PERIPLASMIC PROTEIN FEPB"/>
    <property type="match status" value="1"/>
</dbReference>
<feature type="signal peptide" evidence="5">
    <location>
        <begin position="1"/>
        <end position="30"/>
    </location>
</feature>
<dbReference type="OrthoDB" id="1846031at2"/>
<evidence type="ECO:0000259" key="6">
    <source>
        <dbReference type="PROSITE" id="PS50983"/>
    </source>
</evidence>
<dbReference type="Proteomes" id="UP000319094">
    <property type="component" value="Unassembled WGS sequence"/>
</dbReference>
<dbReference type="PROSITE" id="PS50983">
    <property type="entry name" value="FE_B12_PBP"/>
    <property type="match status" value="1"/>
</dbReference>
<organism evidence="7 8">
    <name type="scientific">Leucobacter komagatae</name>
    <dbReference type="NCBI Taxonomy" id="55969"/>
    <lineage>
        <taxon>Bacteria</taxon>
        <taxon>Bacillati</taxon>
        <taxon>Actinomycetota</taxon>
        <taxon>Actinomycetes</taxon>
        <taxon>Micrococcales</taxon>
        <taxon>Microbacteriaceae</taxon>
        <taxon>Leucobacter</taxon>
    </lineage>
</organism>
<comment type="similarity">
    <text evidence="2">Belongs to the bacterial solute-binding protein 8 family.</text>
</comment>
<feature type="domain" description="Fe/B12 periplasmic-binding" evidence="6">
    <location>
        <begin position="74"/>
        <end position="354"/>
    </location>
</feature>
<feature type="chain" id="PRO_5022009975" evidence="5">
    <location>
        <begin position="31"/>
        <end position="354"/>
    </location>
</feature>
<reference evidence="7 8" key="1">
    <citation type="submission" date="2019-06" db="EMBL/GenBank/DDBJ databases">
        <title>Sequencing the genomes of 1000 actinobacteria strains.</title>
        <authorList>
            <person name="Klenk H.-P."/>
        </authorList>
    </citation>
    <scope>NUCLEOTIDE SEQUENCE [LARGE SCALE GENOMIC DNA]</scope>
    <source>
        <strain evidence="7 8">DSM 8803</strain>
    </source>
</reference>
<protein>
    <submittedName>
        <fullName evidence="7">Iron complex transport system substrate-binding protein</fullName>
    </submittedName>
</protein>
<keyword evidence="8" id="KW-1185">Reference proteome</keyword>
<keyword evidence="4 5" id="KW-0732">Signal</keyword>
<keyword evidence="3" id="KW-0813">Transport</keyword>
<gene>
    <name evidence="7" type="ORF">FB468_0088</name>
</gene>
<dbReference type="PANTHER" id="PTHR30532">
    <property type="entry name" value="IRON III DICITRATE-BINDING PERIPLASMIC PROTEIN"/>
    <property type="match status" value="1"/>
</dbReference>
<dbReference type="GO" id="GO:1901678">
    <property type="term" value="P:iron coordination entity transport"/>
    <property type="evidence" value="ECO:0007669"/>
    <property type="project" value="UniProtKB-ARBA"/>
</dbReference>
<proteinExistence type="inferred from homology"/>
<accession>A0A542Y211</accession>
<name>A0A542Y211_9MICO</name>
<evidence type="ECO:0000256" key="4">
    <source>
        <dbReference type="ARBA" id="ARBA00022729"/>
    </source>
</evidence>
<dbReference type="AlphaFoldDB" id="A0A542Y211"/>
<evidence type="ECO:0000256" key="2">
    <source>
        <dbReference type="ARBA" id="ARBA00008814"/>
    </source>
</evidence>
<evidence type="ECO:0000256" key="1">
    <source>
        <dbReference type="ARBA" id="ARBA00004196"/>
    </source>
</evidence>
<evidence type="ECO:0000256" key="3">
    <source>
        <dbReference type="ARBA" id="ARBA00022448"/>
    </source>
</evidence>
<evidence type="ECO:0000313" key="8">
    <source>
        <dbReference type="Proteomes" id="UP000319094"/>
    </source>
</evidence>
<dbReference type="RefSeq" id="WP_141885608.1">
    <property type="nucleotide sequence ID" value="NZ_BAAAUY010000023.1"/>
</dbReference>
<evidence type="ECO:0000313" key="7">
    <source>
        <dbReference type="EMBL" id="TQL42107.1"/>
    </source>
</evidence>
<comment type="caution">
    <text evidence="7">The sequence shown here is derived from an EMBL/GenBank/DDBJ whole genome shotgun (WGS) entry which is preliminary data.</text>
</comment>
<dbReference type="SUPFAM" id="SSF53807">
    <property type="entry name" value="Helical backbone' metal receptor"/>
    <property type="match status" value="1"/>
</dbReference>